<feature type="region of interest" description="Disordered" evidence="1">
    <location>
        <begin position="166"/>
        <end position="201"/>
    </location>
</feature>
<accession>A0A231FYT4</accession>
<sequence length="201" mass="21651">MGQIEIKSQSDLVPVGASLLAMDVNDNAGCLKARVVLAFFASKLAPTRKRAQLRSGRPMGQIKIKSPSYLVPVGASLLAMDVNDNAGCLNARVVLAFFASKLAPTRKRVQLRSGRPMGQIEIKSQSDLVPVGASLLAMDVNDNAGCLKARVVLAFFASKLAPTRKRAQLRSGRQADGADQNQKPELPRTCRSEPARDGRQR</sequence>
<evidence type="ECO:0000313" key="3">
    <source>
        <dbReference type="Proteomes" id="UP000198542"/>
    </source>
</evidence>
<dbReference type="EMBL" id="FNTC01000002">
    <property type="protein sequence ID" value="SEC52155.1"/>
    <property type="molecule type" value="Genomic_DNA"/>
</dbReference>
<evidence type="ECO:0000313" key="2">
    <source>
        <dbReference type="EMBL" id="SEC52155.1"/>
    </source>
</evidence>
<feature type="compositionally biased region" description="Basic and acidic residues" evidence="1">
    <location>
        <begin position="185"/>
        <end position="201"/>
    </location>
</feature>
<proteinExistence type="predicted"/>
<organism evidence="2 3">
    <name type="scientific">Pseudomonas jessenii</name>
    <dbReference type="NCBI Taxonomy" id="77298"/>
    <lineage>
        <taxon>Bacteria</taxon>
        <taxon>Pseudomonadati</taxon>
        <taxon>Pseudomonadota</taxon>
        <taxon>Gammaproteobacteria</taxon>
        <taxon>Pseudomonadales</taxon>
        <taxon>Pseudomonadaceae</taxon>
        <taxon>Pseudomonas</taxon>
    </lineage>
</organism>
<evidence type="ECO:0000256" key="1">
    <source>
        <dbReference type="SAM" id="MobiDB-lite"/>
    </source>
</evidence>
<reference evidence="3" key="1">
    <citation type="submission" date="2016-10" db="EMBL/GenBank/DDBJ databases">
        <authorList>
            <person name="Varghese N."/>
            <person name="Submissions S."/>
        </authorList>
    </citation>
    <scope>NUCLEOTIDE SEQUENCE [LARGE SCALE GENOMIC DNA]</scope>
    <source>
        <strain evidence="3">BS3660</strain>
    </source>
</reference>
<dbReference type="AlphaFoldDB" id="A0A231FYT4"/>
<protein>
    <submittedName>
        <fullName evidence="2">Uncharacterized protein</fullName>
    </submittedName>
</protein>
<name>A0A231FYT4_PSEJE</name>
<gene>
    <name evidence="2" type="ORF">SAMN04490187_4684</name>
</gene>
<dbReference type="Proteomes" id="UP000198542">
    <property type="component" value="Unassembled WGS sequence"/>
</dbReference>
<keyword evidence="3" id="KW-1185">Reference proteome</keyword>